<evidence type="ECO:0000313" key="3">
    <source>
        <dbReference type="Proteomes" id="UP000019478"/>
    </source>
</evidence>
<dbReference type="PANTHER" id="PTHR34815">
    <property type="entry name" value="LYSINE ACETYLTRANSFERASE"/>
    <property type="match status" value="1"/>
</dbReference>
<dbReference type="InterPro" id="IPR055100">
    <property type="entry name" value="GNAT_LYC1-like"/>
</dbReference>
<proteinExistence type="predicted"/>
<accession>W9XUP7</accession>
<dbReference type="AlphaFoldDB" id="W9XUP7"/>
<dbReference type="GeneID" id="19168723"/>
<gene>
    <name evidence="2" type="ORF">A1O3_04605</name>
</gene>
<dbReference type="OrthoDB" id="2020070at2759"/>
<keyword evidence="3" id="KW-1185">Reference proteome</keyword>
<dbReference type="STRING" id="1182542.W9XUP7"/>
<evidence type="ECO:0000313" key="2">
    <source>
        <dbReference type="EMBL" id="EXJ83938.1"/>
    </source>
</evidence>
<reference evidence="2 3" key="1">
    <citation type="submission" date="2013-03" db="EMBL/GenBank/DDBJ databases">
        <title>The Genome Sequence of Capronia epimyces CBS 606.96.</title>
        <authorList>
            <consortium name="The Broad Institute Genomics Platform"/>
            <person name="Cuomo C."/>
            <person name="de Hoog S."/>
            <person name="Gorbushina A."/>
            <person name="Walker B."/>
            <person name="Young S.K."/>
            <person name="Zeng Q."/>
            <person name="Gargeya S."/>
            <person name="Fitzgerald M."/>
            <person name="Haas B."/>
            <person name="Abouelleil A."/>
            <person name="Allen A.W."/>
            <person name="Alvarado L."/>
            <person name="Arachchi H.M."/>
            <person name="Berlin A.M."/>
            <person name="Chapman S.B."/>
            <person name="Gainer-Dewar J."/>
            <person name="Goldberg J."/>
            <person name="Griggs A."/>
            <person name="Gujja S."/>
            <person name="Hansen M."/>
            <person name="Howarth C."/>
            <person name="Imamovic A."/>
            <person name="Ireland A."/>
            <person name="Larimer J."/>
            <person name="McCowan C."/>
            <person name="Murphy C."/>
            <person name="Pearson M."/>
            <person name="Poon T.W."/>
            <person name="Priest M."/>
            <person name="Roberts A."/>
            <person name="Saif S."/>
            <person name="Shea T."/>
            <person name="Sisk P."/>
            <person name="Sykes S."/>
            <person name="Wortman J."/>
            <person name="Nusbaum C."/>
            <person name="Birren B."/>
        </authorList>
    </citation>
    <scope>NUCLEOTIDE SEQUENCE [LARGE SCALE GENOMIC DNA]</scope>
    <source>
        <strain evidence="2 3">CBS 606.96</strain>
    </source>
</reference>
<name>W9XUP7_9EURO</name>
<sequence>MPPAVEPVLQPDSQSSELILAVATPVEHVQTAQLNVEEWKGSLTTEQYLHREAALHSTDLTRNGGITCWILTSESLPTNADGTRPIFASCESILYHADVVRNGILEQVRAHGIGTVYTRAEYRGKGYAGRMMADLGPKLETWQQVPDVKNAFSVLFSDIGPSYYARFGWKVFPSNHIHLPPLDENSYGISRMKLPAVEDLSASDLPGIPAVDYLQHELRKKSRADPDTVYLAIRPTIEHFAWHHAREEFICSSLERRAPTIKGALHRATGIVLVWNRVFAESQKDWQLQILQTVIPPDAQNLAEANQAMAALLLRAQFEAHQSGMLAGVQVWDPPNLVMSSVSEILQGPVNLIERHKESICCLRWSGEHDDKLMWISKQKYTWC</sequence>
<dbReference type="eggNOG" id="ENOG502S41G">
    <property type="taxonomic scope" value="Eukaryota"/>
</dbReference>
<dbReference type="Pfam" id="PF13527">
    <property type="entry name" value="Acetyltransf_9"/>
    <property type="match status" value="1"/>
</dbReference>
<feature type="domain" description="LYC1 C-terminal" evidence="1">
    <location>
        <begin position="176"/>
        <end position="384"/>
    </location>
</feature>
<comment type="caution">
    <text evidence="2">The sequence shown here is derived from an EMBL/GenBank/DDBJ whole genome shotgun (WGS) entry which is preliminary data.</text>
</comment>
<dbReference type="Proteomes" id="UP000019478">
    <property type="component" value="Unassembled WGS sequence"/>
</dbReference>
<protein>
    <recommendedName>
        <fullName evidence="1">LYC1 C-terminal domain-containing protein</fullName>
    </recommendedName>
</protein>
<evidence type="ECO:0000259" key="1">
    <source>
        <dbReference type="Pfam" id="PF22998"/>
    </source>
</evidence>
<dbReference type="SUPFAM" id="SSF55729">
    <property type="entry name" value="Acyl-CoA N-acyltransferases (Nat)"/>
    <property type="match status" value="1"/>
</dbReference>
<dbReference type="PANTHER" id="PTHR34815:SF2">
    <property type="entry name" value="N-ACETYLTRANSFERASE DOMAIN-CONTAINING PROTEIN"/>
    <property type="match status" value="1"/>
</dbReference>
<dbReference type="InterPro" id="IPR053013">
    <property type="entry name" value="LAT"/>
</dbReference>
<dbReference type="InterPro" id="IPR016181">
    <property type="entry name" value="Acyl_CoA_acyltransferase"/>
</dbReference>
<dbReference type="EMBL" id="AMGY01000004">
    <property type="protein sequence ID" value="EXJ83938.1"/>
    <property type="molecule type" value="Genomic_DNA"/>
</dbReference>
<dbReference type="HOGENOM" id="CLU_038171_1_0_1"/>
<dbReference type="Pfam" id="PF22998">
    <property type="entry name" value="GNAT_LYC1-like"/>
    <property type="match status" value="1"/>
</dbReference>
<organism evidence="2 3">
    <name type="scientific">Capronia epimyces CBS 606.96</name>
    <dbReference type="NCBI Taxonomy" id="1182542"/>
    <lineage>
        <taxon>Eukaryota</taxon>
        <taxon>Fungi</taxon>
        <taxon>Dikarya</taxon>
        <taxon>Ascomycota</taxon>
        <taxon>Pezizomycotina</taxon>
        <taxon>Eurotiomycetes</taxon>
        <taxon>Chaetothyriomycetidae</taxon>
        <taxon>Chaetothyriales</taxon>
        <taxon>Herpotrichiellaceae</taxon>
        <taxon>Capronia</taxon>
    </lineage>
</organism>
<dbReference type="RefSeq" id="XP_007732923.1">
    <property type="nucleotide sequence ID" value="XM_007734733.1"/>
</dbReference>
<dbReference type="Gene3D" id="3.40.630.30">
    <property type="match status" value="1"/>
</dbReference>